<keyword evidence="2" id="KW-0677">Repeat</keyword>
<dbReference type="WBParaSite" id="ASIM_0001638001-mRNA-1">
    <property type="protein sequence ID" value="ASIM_0001638001-mRNA-1"/>
    <property type="gene ID" value="ASIM_0001638001"/>
</dbReference>
<dbReference type="EMBL" id="UYRR01032563">
    <property type="protein sequence ID" value="VDK56046.1"/>
    <property type="molecule type" value="Genomic_DNA"/>
</dbReference>
<protein>
    <submittedName>
        <fullName evidence="7">Kelch-like protein 28 (inferred by orthology to a human protein)</fullName>
    </submittedName>
</protein>
<dbReference type="InterPro" id="IPR011705">
    <property type="entry name" value="BACK"/>
</dbReference>
<keyword evidence="6" id="KW-1185">Reference proteome</keyword>
<dbReference type="AlphaFoldDB" id="A0A0M3K5Y9"/>
<evidence type="ECO:0000313" key="7">
    <source>
        <dbReference type="WBParaSite" id="ASIM_0001638001-mRNA-1"/>
    </source>
</evidence>
<dbReference type="Proteomes" id="UP000267096">
    <property type="component" value="Unassembled WGS sequence"/>
</dbReference>
<feature type="compositionally biased region" description="Low complexity" evidence="3">
    <location>
        <begin position="594"/>
        <end position="607"/>
    </location>
</feature>
<name>A0A0M3K5Y9_ANISI</name>
<evidence type="ECO:0000259" key="4">
    <source>
        <dbReference type="SMART" id="SM00875"/>
    </source>
</evidence>
<feature type="region of interest" description="Disordered" evidence="3">
    <location>
        <begin position="594"/>
        <end position="613"/>
    </location>
</feature>
<dbReference type="PANTHER" id="PTHR24412">
    <property type="entry name" value="KELCH PROTEIN"/>
    <property type="match status" value="1"/>
</dbReference>
<sequence>MDSVKSSESLREALSETETSSWSTGILHIGRALLEAARHNVALDIPPHSDFVGDEKANDKQQNGTVLNINNECDQGAVLLEGNKMVQLHSITRILHYHISGFLRNNQFHGIPLQVKLDCFEFAQISPYFRAAFFGNFEEARTKQIMFGDPESDKFLNCLEFVRHLISDDKENIDPSLTSISIEKALEVNLIWILDSSIETVHFQLLDIASYLLIEPALQVLSDRIIGITPASKLVAVYHYAENRYHPLAKRLWDLIVREFDKLLAGDAYFDLTEEEIIRLLKDKHLNIGRTEETVMVERWIKENRWNGNSVDILQRFLDNAKNTGVGYYEFGSRIPNSVLVASDIQLFETPRAYHGVVNTGKDLFTIGGFNGTNYYRSTRKFNLDTQELVEKAPMYDQRCYVACARLNENQIVALGGFAFNKLTLRSDGHCIVNDDKIYAIGGEGNQHQSYLKLANSYRYSERSGVRAAVVEGALCVCGGFDGSVRLNSCEFIDLREGHWHSLRPMSNPRSNFGIETLNDQIVVAGGYAGAVGTISEVEQFDFRADAWLPLPSMSMRRSAVYLTRIDSHPIIEKLVRPSGNNTNNNMISNINMMNNNHDNNNNNNENNIDEID</sequence>
<evidence type="ECO:0000256" key="1">
    <source>
        <dbReference type="ARBA" id="ARBA00022441"/>
    </source>
</evidence>
<dbReference type="Gene3D" id="2.120.10.80">
    <property type="entry name" value="Kelch-type beta propeller"/>
    <property type="match status" value="2"/>
</dbReference>
<dbReference type="PANTHER" id="PTHR24412:SF172">
    <property type="entry name" value="KELCH-LIKE PROTEIN 10"/>
    <property type="match status" value="1"/>
</dbReference>
<gene>
    <name evidence="5" type="ORF">ASIM_LOCUS15788</name>
</gene>
<reference evidence="7" key="1">
    <citation type="submission" date="2017-02" db="UniProtKB">
        <authorList>
            <consortium name="WormBaseParasite"/>
        </authorList>
    </citation>
    <scope>IDENTIFICATION</scope>
</reference>
<accession>A0A0M3K5Y9</accession>
<dbReference type="SUPFAM" id="SSF50965">
    <property type="entry name" value="Galactose oxidase, central domain"/>
    <property type="match status" value="1"/>
</dbReference>
<dbReference type="SMART" id="SM00875">
    <property type="entry name" value="BACK"/>
    <property type="match status" value="1"/>
</dbReference>
<dbReference type="InterPro" id="IPR011333">
    <property type="entry name" value="SKP1/BTB/POZ_sf"/>
</dbReference>
<proteinExistence type="predicted"/>
<feature type="domain" description="BACK" evidence="4">
    <location>
        <begin position="234"/>
        <end position="319"/>
    </location>
</feature>
<dbReference type="InterPro" id="IPR006652">
    <property type="entry name" value="Kelch_1"/>
</dbReference>
<dbReference type="SMART" id="SM00612">
    <property type="entry name" value="Kelch"/>
    <property type="match status" value="3"/>
</dbReference>
<dbReference type="OrthoDB" id="5803581at2759"/>
<dbReference type="Pfam" id="PF01344">
    <property type="entry name" value="Kelch_1"/>
    <property type="match status" value="3"/>
</dbReference>
<evidence type="ECO:0000313" key="6">
    <source>
        <dbReference type="Proteomes" id="UP000267096"/>
    </source>
</evidence>
<evidence type="ECO:0000256" key="3">
    <source>
        <dbReference type="SAM" id="MobiDB-lite"/>
    </source>
</evidence>
<evidence type="ECO:0000256" key="2">
    <source>
        <dbReference type="ARBA" id="ARBA00022737"/>
    </source>
</evidence>
<evidence type="ECO:0000313" key="5">
    <source>
        <dbReference type="EMBL" id="VDK56046.1"/>
    </source>
</evidence>
<dbReference type="InterPro" id="IPR011043">
    <property type="entry name" value="Gal_Oxase/kelch_b-propeller"/>
</dbReference>
<dbReference type="InterPro" id="IPR015915">
    <property type="entry name" value="Kelch-typ_b-propeller"/>
</dbReference>
<dbReference type="Gene3D" id="3.30.710.10">
    <property type="entry name" value="Potassium Channel Kv1.1, Chain A"/>
    <property type="match status" value="1"/>
</dbReference>
<organism evidence="7">
    <name type="scientific">Anisakis simplex</name>
    <name type="common">Herring worm</name>
    <dbReference type="NCBI Taxonomy" id="6269"/>
    <lineage>
        <taxon>Eukaryota</taxon>
        <taxon>Metazoa</taxon>
        <taxon>Ecdysozoa</taxon>
        <taxon>Nematoda</taxon>
        <taxon>Chromadorea</taxon>
        <taxon>Rhabditida</taxon>
        <taxon>Spirurina</taxon>
        <taxon>Ascaridomorpha</taxon>
        <taxon>Ascaridoidea</taxon>
        <taxon>Anisakidae</taxon>
        <taxon>Anisakis</taxon>
        <taxon>Anisakis simplex complex</taxon>
    </lineage>
</organism>
<reference evidence="5 6" key="2">
    <citation type="submission" date="2018-11" db="EMBL/GenBank/DDBJ databases">
        <authorList>
            <consortium name="Pathogen Informatics"/>
        </authorList>
    </citation>
    <scope>NUCLEOTIDE SEQUENCE [LARGE SCALE GENOMIC DNA]</scope>
</reference>
<keyword evidence="1" id="KW-0880">Kelch repeat</keyword>